<name>A0A1G6U3B7_9BACI</name>
<evidence type="ECO:0000313" key="2">
    <source>
        <dbReference type="EMBL" id="SDD35828.1"/>
    </source>
</evidence>
<feature type="compositionally biased region" description="Basic and acidic residues" evidence="1">
    <location>
        <begin position="1"/>
        <end position="24"/>
    </location>
</feature>
<protein>
    <submittedName>
        <fullName evidence="2">Uncharacterized protein</fullName>
    </submittedName>
</protein>
<reference evidence="3" key="1">
    <citation type="submission" date="2016-10" db="EMBL/GenBank/DDBJ databases">
        <authorList>
            <person name="Varghese N."/>
            <person name="Submissions S."/>
        </authorList>
    </citation>
    <scope>NUCLEOTIDE SEQUENCE [LARGE SCALE GENOMIC DNA]</scope>
    <source>
        <strain evidence="3">DSM 21620</strain>
    </source>
</reference>
<proteinExistence type="predicted"/>
<feature type="compositionally biased region" description="Basic residues" evidence="1">
    <location>
        <begin position="25"/>
        <end position="36"/>
    </location>
</feature>
<accession>A0A1G6U3B7</accession>
<organism evidence="2 3">
    <name type="scientific">Terribacillus halophilus</name>
    <dbReference type="NCBI Taxonomy" id="361279"/>
    <lineage>
        <taxon>Bacteria</taxon>
        <taxon>Bacillati</taxon>
        <taxon>Bacillota</taxon>
        <taxon>Bacilli</taxon>
        <taxon>Bacillales</taxon>
        <taxon>Bacillaceae</taxon>
        <taxon>Terribacillus</taxon>
    </lineage>
</organism>
<dbReference type="STRING" id="361279.SAMN05421663_109153"/>
<sequence length="36" mass="4103">MVKDSYAPREKKNGEGKKPDEQRRGKARSNTRGGRN</sequence>
<evidence type="ECO:0000256" key="1">
    <source>
        <dbReference type="SAM" id="MobiDB-lite"/>
    </source>
</evidence>
<dbReference type="EMBL" id="FMZB01000009">
    <property type="protein sequence ID" value="SDD35828.1"/>
    <property type="molecule type" value="Genomic_DNA"/>
</dbReference>
<keyword evidence="3" id="KW-1185">Reference proteome</keyword>
<gene>
    <name evidence="2" type="ORF">SAMN05421663_109153</name>
</gene>
<dbReference type="Proteomes" id="UP000198666">
    <property type="component" value="Unassembled WGS sequence"/>
</dbReference>
<evidence type="ECO:0000313" key="3">
    <source>
        <dbReference type="Proteomes" id="UP000198666"/>
    </source>
</evidence>
<dbReference type="AlphaFoldDB" id="A0A1G6U3B7"/>
<feature type="region of interest" description="Disordered" evidence="1">
    <location>
        <begin position="1"/>
        <end position="36"/>
    </location>
</feature>